<dbReference type="InterPro" id="IPR013328">
    <property type="entry name" value="6PGD_dom2"/>
</dbReference>
<dbReference type="GO" id="GO:0005737">
    <property type="term" value="C:cytoplasm"/>
    <property type="evidence" value="ECO:0007669"/>
    <property type="project" value="TreeGrafter"/>
</dbReference>
<name>A0A5B9WAN1_9BACT</name>
<sequence length="326" mass="35407">MDELYVVGAGGIGCAVAYALIAAGIAPAIVESDPRKIAAGAKGHLRVAGSLPRPARFVAFGAWQPSARSTILLCTKCYDNAQVLARVPAGATLVPIQNGFDPGLTTLSHEFEGVASFVSECDRDRPWTRITRPGDLHLGRRQSTGRRETRPQVFDALRRSGLFRTIEVRDIEPFKHAKLMYNAAISPIAATGGVDNGRLLSDPSARRLFFDLLGENFRILSAAGIELGRVGPLRPETVARILRRRWLATAMGRFFEPSLRGTYCSMAGDIERGRTEVENYNGHLIRLARSAGVPCPLNEAAFDLVRSMTARGQRPSTAAWRLLAAA</sequence>
<comment type="catalytic activity">
    <reaction evidence="8">
        <text>(R)-pantoate + NADP(+) = 2-dehydropantoate + NADPH + H(+)</text>
        <dbReference type="Rhea" id="RHEA:16233"/>
        <dbReference type="ChEBI" id="CHEBI:11561"/>
        <dbReference type="ChEBI" id="CHEBI:15378"/>
        <dbReference type="ChEBI" id="CHEBI:15980"/>
        <dbReference type="ChEBI" id="CHEBI:57783"/>
        <dbReference type="ChEBI" id="CHEBI:58349"/>
        <dbReference type="EC" id="1.1.1.169"/>
    </reaction>
</comment>
<evidence type="ECO:0000256" key="1">
    <source>
        <dbReference type="ARBA" id="ARBA00004994"/>
    </source>
</evidence>
<organism evidence="12 13">
    <name type="scientific">Aquisphaera giovannonii</name>
    <dbReference type="NCBI Taxonomy" id="406548"/>
    <lineage>
        <taxon>Bacteria</taxon>
        <taxon>Pseudomonadati</taxon>
        <taxon>Planctomycetota</taxon>
        <taxon>Planctomycetia</taxon>
        <taxon>Isosphaerales</taxon>
        <taxon>Isosphaeraceae</taxon>
        <taxon>Aquisphaera</taxon>
    </lineage>
</organism>
<dbReference type="InterPro" id="IPR050838">
    <property type="entry name" value="Ketopantoate_reductase"/>
</dbReference>
<dbReference type="Gene3D" id="3.40.50.720">
    <property type="entry name" value="NAD(P)-binding Rossmann-like Domain"/>
    <property type="match status" value="1"/>
</dbReference>
<comment type="similarity">
    <text evidence="2">Belongs to the ketopantoate reductase family.</text>
</comment>
<feature type="domain" description="Ketopantoate reductase N-terminal" evidence="10">
    <location>
        <begin position="5"/>
        <end position="101"/>
    </location>
</feature>
<dbReference type="InterPro" id="IPR008927">
    <property type="entry name" value="6-PGluconate_DH-like_C_sf"/>
</dbReference>
<evidence type="ECO:0000313" key="12">
    <source>
        <dbReference type="EMBL" id="QEH37081.1"/>
    </source>
</evidence>
<keyword evidence="13" id="KW-1185">Reference proteome</keyword>
<evidence type="ECO:0000313" key="13">
    <source>
        <dbReference type="Proteomes" id="UP000324233"/>
    </source>
</evidence>
<keyword evidence="9" id="KW-0472">Membrane</keyword>
<dbReference type="Pfam" id="PF02558">
    <property type="entry name" value="ApbA"/>
    <property type="match status" value="1"/>
</dbReference>
<proteinExistence type="inferred from homology"/>
<evidence type="ECO:0000256" key="5">
    <source>
        <dbReference type="ARBA" id="ARBA00022857"/>
    </source>
</evidence>
<dbReference type="EMBL" id="CP042997">
    <property type="protein sequence ID" value="QEH37081.1"/>
    <property type="molecule type" value="Genomic_DNA"/>
</dbReference>
<dbReference type="KEGG" id="agv:OJF2_56660"/>
<dbReference type="InterPro" id="IPR013752">
    <property type="entry name" value="KPA_reductase"/>
</dbReference>
<keyword evidence="5" id="KW-0521">NADP</keyword>
<dbReference type="SUPFAM" id="SSF48179">
    <property type="entry name" value="6-phosphogluconate dehydrogenase C-terminal domain-like"/>
    <property type="match status" value="1"/>
</dbReference>
<evidence type="ECO:0000259" key="10">
    <source>
        <dbReference type="Pfam" id="PF02558"/>
    </source>
</evidence>
<dbReference type="Gene3D" id="1.10.1040.10">
    <property type="entry name" value="N-(1-d-carboxylethyl)-l-norvaline Dehydrogenase, domain 2"/>
    <property type="match status" value="1"/>
</dbReference>
<evidence type="ECO:0000259" key="11">
    <source>
        <dbReference type="Pfam" id="PF08546"/>
    </source>
</evidence>
<dbReference type="PANTHER" id="PTHR43765">
    <property type="entry name" value="2-DEHYDROPANTOATE 2-REDUCTASE-RELATED"/>
    <property type="match status" value="1"/>
</dbReference>
<keyword evidence="9" id="KW-1133">Transmembrane helix</keyword>
<feature type="transmembrane region" description="Helical" evidence="9">
    <location>
        <begin position="6"/>
        <end position="30"/>
    </location>
</feature>
<reference evidence="12 13" key="1">
    <citation type="submission" date="2019-08" db="EMBL/GenBank/DDBJ databases">
        <title>Deep-cultivation of Planctomycetes and their phenomic and genomic characterization uncovers novel biology.</title>
        <authorList>
            <person name="Wiegand S."/>
            <person name="Jogler M."/>
            <person name="Boedeker C."/>
            <person name="Pinto D."/>
            <person name="Vollmers J."/>
            <person name="Rivas-Marin E."/>
            <person name="Kohn T."/>
            <person name="Peeters S.H."/>
            <person name="Heuer A."/>
            <person name="Rast P."/>
            <person name="Oberbeckmann S."/>
            <person name="Bunk B."/>
            <person name="Jeske O."/>
            <person name="Meyerdierks A."/>
            <person name="Storesund J.E."/>
            <person name="Kallscheuer N."/>
            <person name="Luecker S."/>
            <person name="Lage O.M."/>
            <person name="Pohl T."/>
            <person name="Merkel B.J."/>
            <person name="Hornburger P."/>
            <person name="Mueller R.-W."/>
            <person name="Bruemmer F."/>
            <person name="Labrenz M."/>
            <person name="Spormann A.M."/>
            <person name="Op den Camp H."/>
            <person name="Overmann J."/>
            <person name="Amann R."/>
            <person name="Jetten M.S.M."/>
            <person name="Mascher T."/>
            <person name="Medema M.H."/>
            <person name="Devos D.P."/>
            <person name="Kaster A.-K."/>
            <person name="Ovreas L."/>
            <person name="Rohde M."/>
            <person name="Galperin M.Y."/>
            <person name="Jogler C."/>
        </authorList>
    </citation>
    <scope>NUCLEOTIDE SEQUENCE [LARGE SCALE GENOMIC DNA]</scope>
    <source>
        <strain evidence="12 13">OJF2</strain>
    </source>
</reference>
<evidence type="ECO:0000256" key="3">
    <source>
        <dbReference type="ARBA" id="ARBA00013014"/>
    </source>
</evidence>
<protein>
    <recommendedName>
        <fullName evidence="4">2-dehydropantoate 2-reductase</fullName>
        <ecNumber evidence="3">1.1.1.169</ecNumber>
    </recommendedName>
    <alternativeName>
        <fullName evidence="7">Ketopantoate reductase</fullName>
    </alternativeName>
</protein>
<comment type="pathway">
    <text evidence="1">Cofactor biosynthesis; (R)-pantothenate biosynthesis; (R)-pantoate from 3-methyl-2-oxobutanoate: step 2/2.</text>
</comment>
<dbReference type="EC" id="1.1.1.169" evidence="3"/>
<dbReference type="InterPro" id="IPR013332">
    <property type="entry name" value="KPR_N"/>
</dbReference>
<keyword evidence="9" id="KW-0812">Transmembrane</keyword>
<dbReference type="GO" id="GO:0050661">
    <property type="term" value="F:NADP binding"/>
    <property type="evidence" value="ECO:0007669"/>
    <property type="project" value="TreeGrafter"/>
</dbReference>
<evidence type="ECO:0000256" key="6">
    <source>
        <dbReference type="ARBA" id="ARBA00023002"/>
    </source>
</evidence>
<dbReference type="Proteomes" id="UP000324233">
    <property type="component" value="Chromosome"/>
</dbReference>
<keyword evidence="6" id="KW-0560">Oxidoreductase</keyword>
<dbReference type="PANTHER" id="PTHR43765:SF2">
    <property type="entry name" value="2-DEHYDROPANTOATE 2-REDUCTASE"/>
    <property type="match status" value="1"/>
</dbReference>
<evidence type="ECO:0000256" key="2">
    <source>
        <dbReference type="ARBA" id="ARBA00007870"/>
    </source>
</evidence>
<evidence type="ECO:0000256" key="8">
    <source>
        <dbReference type="ARBA" id="ARBA00048793"/>
    </source>
</evidence>
<evidence type="ECO:0000256" key="4">
    <source>
        <dbReference type="ARBA" id="ARBA00019465"/>
    </source>
</evidence>
<dbReference type="Pfam" id="PF08546">
    <property type="entry name" value="ApbA_C"/>
    <property type="match status" value="1"/>
</dbReference>
<gene>
    <name evidence="12" type="ORF">OJF2_56660</name>
</gene>
<dbReference type="GO" id="GO:0008677">
    <property type="term" value="F:2-dehydropantoate 2-reductase activity"/>
    <property type="evidence" value="ECO:0007669"/>
    <property type="project" value="UniProtKB-EC"/>
</dbReference>
<evidence type="ECO:0000256" key="9">
    <source>
        <dbReference type="SAM" id="Phobius"/>
    </source>
</evidence>
<accession>A0A5B9WAN1</accession>
<feature type="domain" description="Ketopantoate reductase C-terminal" evidence="11">
    <location>
        <begin position="171"/>
        <end position="307"/>
    </location>
</feature>
<evidence type="ECO:0000256" key="7">
    <source>
        <dbReference type="ARBA" id="ARBA00032024"/>
    </source>
</evidence>
<dbReference type="AlphaFoldDB" id="A0A5B9WAN1"/>